<keyword evidence="1" id="KW-0677">Repeat</keyword>
<evidence type="ECO:0000256" key="4">
    <source>
        <dbReference type="SAM" id="MobiDB-lite"/>
    </source>
</evidence>
<dbReference type="GO" id="GO:0003730">
    <property type="term" value="F:mRNA 3'-UTR binding"/>
    <property type="evidence" value="ECO:0007669"/>
    <property type="project" value="TreeGrafter"/>
</dbReference>
<dbReference type="InParanoid" id="M3XLZ2"/>
<dbReference type="FunFam" id="3.30.70.330:FF:000429">
    <property type="entry name" value="Heterogeneous nuclear ribonucleoprotein A1-like 2"/>
    <property type="match status" value="1"/>
</dbReference>
<dbReference type="InterPro" id="IPR035979">
    <property type="entry name" value="RBD_domain_sf"/>
</dbReference>
<dbReference type="EMBL" id="AEYP01091273">
    <property type="status" value="NOT_ANNOTATED_CDS"/>
    <property type="molecule type" value="Genomic_DNA"/>
</dbReference>
<dbReference type="PANTHER" id="PTHR48026:SF2">
    <property type="entry name" value="HETEROGENEOUS NUCLEAR RIBONUCLEOPROTEIN A1-RELATED"/>
    <property type="match status" value="1"/>
</dbReference>
<dbReference type="PANTHER" id="PTHR48026">
    <property type="entry name" value="HOMOLOGOUS TO DROSOPHILA SQD (SQUID) PROTEIN"/>
    <property type="match status" value="1"/>
</dbReference>
<dbReference type="GO" id="GO:0000398">
    <property type="term" value="P:mRNA splicing, via spliceosome"/>
    <property type="evidence" value="ECO:0007669"/>
    <property type="project" value="TreeGrafter"/>
</dbReference>
<dbReference type="GeneTree" id="ENSGT00940000164161"/>
<accession>M3XLZ2</accession>
<evidence type="ECO:0000256" key="2">
    <source>
        <dbReference type="ARBA" id="ARBA00022884"/>
    </source>
</evidence>
<dbReference type="HOGENOM" id="CLU_012062_1_4_1"/>
<feature type="domain" description="RRM" evidence="5">
    <location>
        <begin position="100"/>
        <end position="179"/>
    </location>
</feature>
<dbReference type="PROSITE" id="PS50102">
    <property type="entry name" value="RRM"/>
    <property type="match status" value="2"/>
</dbReference>
<keyword evidence="2 3" id="KW-0694">RNA-binding</keyword>
<dbReference type="FunFam" id="3.30.70.330:FF:000048">
    <property type="entry name" value="Heterogeneous nuclear ribonucleoprotein a1 isoform"/>
    <property type="match status" value="1"/>
</dbReference>
<dbReference type="Ensembl" id="ENSMPUT00000000096.1">
    <property type="protein sequence ID" value="ENSMPUP00000000092.1"/>
    <property type="gene ID" value="ENSMPUG00000000096.1"/>
</dbReference>
<dbReference type="SUPFAM" id="SSF54928">
    <property type="entry name" value="RNA-binding domain, RBD"/>
    <property type="match status" value="2"/>
</dbReference>
<dbReference type="GO" id="GO:0071013">
    <property type="term" value="C:catalytic step 2 spliceosome"/>
    <property type="evidence" value="ECO:0007669"/>
    <property type="project" value="TreeGrafter"/>
</dbReference>
<dbReference type="Gene3D" id="3.30.70.330">
    <property type="match status" value="2"/>
</dbReference>
<evidence type="ECO:0000313" key="6">
    <source>
        <dbReference type="Ensembl" id="ENSMPUP00000000092.1"/>
    </source>
</evidence>
<feature type="compositionally biased region" description="Low complexity" evidence="4">
    <location>
        <begin position="243"/>
        <end position="252"/>
    </location>
</feature>
<sequence>MSKSQTPKEPDQIFIPGLSFGTTDESLRSHSEQWGMLTDCVVIRNPNTRCSRDFGFVPYATLKEENSTMNARPHKVLRVVEPKRAVREDSQKPGAHVTVKKIPVGGIKEGSKEHHLKDYFEQHGKIEVTEIMTEQDSGRKRGLAFVTFDDHDSIDKTVIQKSHPVNGHNCEVRKALSKQEMASASSNQRGRRGGSGGGFGENDNFDHGGSFRGQGGGGYSGSGDDYNGFGNDGQYFAKPRNPGSSSSSYGSG</sequence>
<evidence type="ECO:0000256" key="1">
    <source>
        <dbReference type="ARBA" id="ARBA00022737"/>
    </source>
</evidence>
<dbReference type="STRING" id="9669.ENSMPUP00000000092"/>
<evidence type="ECO:0000259" key="5">
    <source>
        <dbReference type="PROSITE" id="PS50102"/>
    </source>
</evidence>
<feature type="compositionally biased region" description="Gly residues" evidence="4">
    <location>
        <begin position="210"/>
        <end position="221"/>
    </location>
</feature>
<dbReference type="Pfam" id="PF00076">
    <property type="entry name" value="RRM_1"/>
    <property type="match status" value="2"/>
</dbReference>
<proteinExistence type="predicted"/>
<dbReference type="eggNOG" id="KOG0118">
    <property type="taxonomic scope" value="Eukaryota"/>
</dbReference>
<dbReference type="InterPro" id="IPR012677">
    <property type="entry name" value="Nucleotide-bd_a/b_plait_sf"/>
</dbReference>
<protein>
    <recommendedName>
        <fullName evidence="5">RRM domain-containing protein</fullName>
    </recommendedName>
</protein>
<dbReference type="SMART" id="SM00360">
    <property type="entry name" value="RRM"/>
    <property type="match status" value="2"/>
</dbReference>
<evidence type="ECO:0000256" key="3">
    <source>
        <dbReference type="PROSITE-ProRule" id="PRU00176"/>
    </source>
</evidence>
<reference evidence="6" key="1">
    <citation type="submission" date="2024-06" db="UniProtKB">
        <authorList>
            <consortium name="Ensembl"/>
        </authorList>
    </citation>
    <scope>IDENTIFICATION</scope>
</reference>
<dbReference type="InterPro" id="IPR000504">
    <property type="entry name" value="RRM_dom"/>
</dbReference>
<feature type="region of interest" description="Disordered" evidence="4">
    <location>
        <begin position="178"/>
        <end position="252"/>
    </location>
</feature>
<feature type="domain" description="RRM" evidence="5">
    <location>
        <begin position="11"/>
        <end position="84"/>
    </location>
</feature>
<organism evidence="6">
    <name type="scientific">Mustela putorius furo</name>
    <name type="common">European domestic ferret</name>
    <name type="synonym">Mustela furo</name>
    <dbReference type="NCBI Taxonomy" id="9669"/>
    <lineage>
        <taxon>Eukaryota</taxon>
        <taxon>Metazoa</taxon>
        <taxon>Chordata</taxon>
        <taxon>Craniata</taxon>
        <taxon>Vertebrata</taxon>
        <taxon>Euteleostomi</taxon>
        <taxon>Mammalia</taxon>
        <taxon>Eutheria</taxon>
        <taxon>Laurasiatheria</taxon>
        <taxon>Carnivora</taxon>
        <taxon>Caniformia</taxon>
        <taxon>Musteloidea</taxon>
        <taxon>Mustelidae</taxon>
        <taxon>Mustelinae</taxon>
        <taxon>Mustela</taxon>
    </lineage>
</organism>
<feature type="compositionally biased region" description="Low complexity" evidence="4">
    <location>
        <begin position="222"/>
        <end position="235"/>
    </location>
</feature>
<name>M3XLZ2_MUSPF</name>
<dbReference type="AlphaFoldDB" id="M3XLZ2"/>